<sequence>MHKTVYKVYRCDTIDLSKQQSEMENKMKLSTNAINMLNEVRAAGAKCLMVNTRDGDLRQAFGELKSADLVKCSVGIGNALRVSLSPKGKMYFFNKK</sequence>
<gene>
    <name evidence="1" type="ORF">VR5_124</name>
</gene>
<evidence type="ECO:0000313" key="2">
    <source>
        <dbReference type="Proteomes" id="UP000030715"/>
    </source>
</evidence>
<evidence type="ECO:0000313" key="1">
    <source>
        <dbReference type="EMBL" id="AIZ01911.1"/>
    </source>
</evidence>
<name>A0A0A7HC97_9CAUD</name>
<dbReference type="Proteomes" id="UP000030715">
    <property type="component" value="Segment"/>
</dbReference>
<keyword evidence="2" id="KW-1185">Reference proteome</keyword>
<dbReference type="RefSeq" id="YP_009205818.1">
    <property type="nucleotide sequence ID" value="NC_028881.1"/>
</dbReference>
<proteinExistence type="predicted"/>
<dbReference type="KEGG" id="vg:26632429"/>
<accession>A0A0A7HC97</accession>
<dbReference type="OrthoDB" id="18790at10239"/>
<organism evidence="1 2">
    <name type="scientific">Escherichia phage vb_EcoM-VR5</name>
    <dbReference type="NCBI Taxonomy" id="1567026"/>
    <lineage>
        <taxon>Viruses</taxon>
        <taxon>Duplodnaviria</taxon>
        <taxon>Heunggongvirae</taxon>
        <taxon>Uroviricota</taxon>
        <taxon>Caudoviricetes</taxon>
        <taxon>Pantevenvirales</taxon>
        <taxon>Straboviridae</taxon>
        <taxon>Tevenvirinae</taxon>
        <taxon>Dhakavirus</taxon>
        <taxon>Dhakavirus vr5</taxon>
    </lineage>
</organism>
<protein>
    <submittedName>
        <fullName evidence="1">Uncharacterized protein</fullName>
    </submittedName>
</protein>
<dbReference type="GeneID" id="26632429"/>
<dbReference type="EMBL" id="KP007359">
    <property type="protein sequence ID" value="AIZ01911.1"/>
    <property type="molecule type" value="Genomic_DNA"/>
</dbReference>
<reference evidence="1 2" key="1">
    <citation type="submission" date="2014-10" db="EMBL/GenBank/DDBJ databases">
        <title>VR bacteriophages - a small but diverse group of low-temperature viruses.</title>
        <authorList>
            <person name="Kaliniene L."/>
            <person name="Meskys R."/>
            <person name="Simoliunas E."/>
            <person name="Zajanckauskaite A."/>
            <person name="Truncaite L."/>
        </authorList>
    </citation>
    <scope>NUCLEOTIDE SEQUENCE [LARGE SCALE GENOMIC DNA]</scope>
</reference>